<dbReference type="RefSeq" id="WP_280055384.1">
    <property type="nucleotide sequence ID" value="NZ_JAOBYN010000031.1"/>
</dbReference>
<dbReference type="Proteomes" id="UP001158730">
    <property type="component" value="Unassembled WGS sequence"/>
</dbReference>
<evidence type="ECO:0000313" key="1">
    <source>
        <dbReference type="EMBL" id="MDH1057212.1"/>
    </source>
</evidence>
<reference evidence="1" key="1">
    <citation type="submission" date="2022-09" db="EMBL/GenBank/DDBJ databases">
        <title>Intensive care unit water sources are persistently colonized with multi-drug resistant bacteria and are the site of extensive horizontal gene transfer of antibiotic resistance genes.</title>
        <authorList>
            <person name="Diorio-Toth L."/>
        </authorList>
    </citation>
    <scope>NUCLEOTIDE SEQUENCE</scope>
    <source>
        <strain evidence="1">GD03990</strain>
    </source>
</reference>
<evidence type="ECO:0000313" key="2">
    <source>
        <dbReference type="Proteomes" id="UP001158730"/>
    </source>
</evidence>
<proteinExistence type="predicted"/>
<protein>
    <submittedName>
        <fullName evidence="1">Uncharacterized protein</fullName>
    </submittedName>
</protein>
<dbReference type="EMBL" id="JAOBYN010000031">
    <property type="protein sequence ID" value="MDH1057212.1"/>
    <property type="molecule type" value="Genomic_DNA"/>
</dbReference>
<sequence length="97" mass="11136">MDTSDPLNEPVRCDLCGGDTSVPGYGQQLGVLHARWGYGARHDGERYRVRLCEGCFFQVLAYIKQERRIQHLFNDEPLDDQDFGLVARGDYWGDVRD</sequence>
<dbReference type="AlphaFoldDB" id="A0AA42SYA1"/>
<organism evidence="1 2">
    <name type="scientific">Aquipseudomonas alcaligenes</name>
    <name type="common">Pseudomonas alcaligenes</name>
    <dbReference type="NCBI Taxonomy" id="43263"/>
    <lineage>
        <taxon>Bacteria</taxon>
        <taxon>Pseudomonadati</taxon>
        <taxon>Pseudomonadota</taxon>
        <taxon>Gammaproteobacteria</taxon>
        <taxon>Pseudomonadales</taxon>
        <taxon>Pseudomonadaceae</taxon>
        <taxon>Aquipseudomonas</taxon>
    </lineage>
</organism>
<name>A0AA42SYA1_AQUAC</name>
<gene>
    <name evidence="1" type="ORF">N5C05_20930</name>
</gene>
<comment type="caution">
    <text evidence="1">The sequence shown here is derived from an EMBL/GenBank/DDBJ whole genome shotgun (WGS) entry which is preliminary data.</text>
</comment>
<accession>A0AA42SYA1</accession>